<dbReference type="AlphaFoldDB" id="T1GKS7"/>
<reference evidence="1" key="2">
    <citation type="submission" date="2015-06" db="UniProtKB">
        <authorList>
            <consortium name="EnsemblMetazoa"/>
        </authorList>
    </citation>
    <scope>IDENTIFICATION</scope>
</reference>
<accession>T1GKS7</accession>
<evidence type="ECO:0000313" key="1">
    <source>
        <dbReference type="EnsemblMetazoa" id="MESCA004105-PA"/>
    </source>
</evidence>
<protein>
    <submittedName>
        <fullName evidence="1">Uncharacterized protein</fullName>
    </submittedName>
</protein>
<dbReference type="Proteomes" id="UP000015102">
    <property type="component" value="Unassembled WGS sequence"/>
</dbReference>
<sequence>MYGDGYGHHHHHHHRPRVEVDYNISLGGGYRPGYYPPAQTTVVYNQPAVVQPAGVYVPPVVAPSYPGTTVVTQTTAPAPGMIFCETRRRWVPSVEFG</sequence>
<proteinExistence type="predicted"/>
<reference evidence="2" key="1">
    <citation type="submission" date="2013-02" db="EMBL/GenBank/DDBJ databases">
        <authorList>
            <person name="Hughes D."/>
        </authorList>
    </citation>
    <scope>NUCLEOTIDE SEQUENCE</scope>
    <source>
        <strain>Durham</strain>
        <strain evidence="2">NC isolate 2 -- Noor lab</strain>
    </source>
</reference>
<keyword evidence="2" id="KW-1185">Reference proteome</keyword>
<dbReference type="EnsemblMetazoa" id="MESCA004105-RA">
    <property type="protein sequence ID" value="MESCA004105-PA"/>
    <property type="gene ID" value="MESCA004105"/>
</dbReference>
<dbReference type="HOGENOM" id="CLU_2352595_0_0_1"/>
<organism evidence="1 2">
    <name type="scientific">Megaselia scalaris</name>
    <name type="common">Humpbacked fly</name>
    <name type="synonym">Phora scalaris</name>
    <dbReference type="NCBI Taxonomy" id="36166"/>
    <lineage>
        <taxon>Eukaryota</taxon>
        <taxon>Metazoa</taxon>
        <taxon>Ecdysozoa</taxon>
        <taxon>Arthropoda</taxon>
        <taxon>Hexapoda</taxon>
        <taxon>Insecta</taxon>
        <taxon>Pterygota</taxon>
        <taxon>Neoptera</taxon>
        <taxon>Endopterygota</taxon>
        <taxon>Diptera</taxon>
        <taxon>Brachycera</taxon>
        <taxon>Muscomorpha</taxon>
        <taxon>Platypezoidea</taxon>
        <taxon>Phoridae</taxon>
        <taxon>Megaseliini</taxon>
        <taxon>Megaselia</taxon>
    </lineage>
</organism>
<dbReference type="EMBL" id="CAQQ02122498">
    <property type="status" value="NOT_ANNOTATED_CDS"/>
    <property type="molecule type" value="Genomic_DNA"/>
</dbReference>
<evidence type="ECO:0000313" key="2">
    <source>
        <dbReference type="Proteomes" id="UP000015102"/>
    </source>
</evidence>
<name>T1GKS7_MEGSC</name>